<sequence length="33" mass="3951">MNILQNQIPSAFQFGCLSLTELPQWRQMVRRPF</sequence>
<dbReference type="Proteomes" id="UP000015105">
    <property type="component" value="Chromosome 4D"/>
</dbReference>
<name>A0A453ICX3_AEGTS</name>
<reference evidence="2" key="1">
    <citation type="journal article" date="2014" name="Science">
        <title>Ancient hybridizations among the ancestral genomes of bread wheat.</title>
        <authorList>
            <consortium name="International Wheat Genome Sequencing Consortium,"/>
            <person name="Marcussen T."/>
            <person name="Sandve S.R."/>
            <person name="Heier L."/>
            <person name="Spannagl M."/>
            <person name="Pfeifer M."/>
            <person name="Jakobsen K.S."/>
            <person name="Wulff B.B."/>
            <person name="Steuernagel B."/>
            <person name="Mayer K.F."/>
            <person name="Olsen O.A."/>
        </authorList>
    </citation>
    <scope>NUCLEOTIDE SEQUENCE [LARGE SCALE GENOMIC DNA]</scope>
    <source>
        <strain evidence="2">cv. AL8/78</strain>
    </source>
</reference>
<evidence type="ECO:0000313" key="1">
    <source>
        <dbReference type="EnsemblPlants" id="AET4Gv20523400.3"/>
    </source>
</evidence>
<proteinExistence type="predicted"/>
<dbReference type="AlphaFoldDB" id="A0A453ICX3"/>
<reference evidence="1" key="5">
    <citation type="journal article" date="2021" name="G3 (Bethesda)">
        <title>Aegilops tauschii genome assembly Aet v5.0 features greater sequence contiguity and improved annotation.</title>
        <authorList>
            <person name="Wang L."/>
            <person name="Zhu T."/>
            <person name="Rodriguez J.C."/>
            <person name="Deal K.R."/>
            <person name="Dubcovsky J."/>
            <person name="McGuire P.E."/>
            <person name="Lux T."/>
            <person name="Spannagl M."/>
            <person name="Mayer K.F.X."/>
            <person name="Baldrich P."/>
            <person name="Meyers B.C."/>
            <person name="Huo N."/>
            <person name="Gu Y.Q."/>
            <person name="Zhou H."/>
            <person name="Devos K.M."/>
            <person name="Bennetzen J.L."/>
            <person name="Unver T."/>
            <person name="Budak H."/>
            <person name="Gulick P.J."/>
            <person name="Galiba G."/>
            <person name="Kalapos B."/>
            <person name="Nelson D.R."/>
            <person name="Li P."/>
            <person name="You F.M."/>
            <person name="Luo M.C."/>
            <person name="Dvorak J."/>
        </authorList>
    </citation>
    <scope>NUCLEOTIDE SEQUENCE [LARGE SCALE GENOMIC DNA]</scope>
    <source>
        <strain evidence="1">cv. AL8/78</strain>
    </source>
</reference>
<dbReference type="Gramene" id="AET4Gv20523400.3">
    <property type="protein sequence ID" value="AET4Gv20523400.3"/>
    <property type="gene ID" value="AET4Gv20523400"/>
</dbReference>
<dbReference type="EnsemblPlants" id="AET4Gv20523400.3">
    <property type="protein sequence ID" value="AET4Gv20523400.3"/>
    <property type="gene ID" value="AET4Gv20523400"/>
</dbReference>
<reference evidence="1" key="3">
    <citation type="journal article" date="2017" name="Nature">
        <title>Genome sequence of the progenitor of the wheat D genome Aegilops tauschii.</title>
        <authorList>
            <person name="Luo M.C."/>
            <person name="Gu Y.Q."/>
            <person name="Puiu D."/>
            <person name="Wang H."/>
            <person name="Twardziok S.O."/>
            <person name="Deal K.R."/>
            <person name="Huo N."/>
            <person name="Zhu T."/>
            <person name="Wang L."/>
            <person name="Wang Y."/>
            <person name="McGuire P.E."/>
            <person name="Liu S."/>
            <person name="Long H."/>
            <person name="Ramasamy R.K."/>
            <person name="Rodriguez J.C."/>
            <person name="Van S.L."/>
            <person name="Yuan L."/>
            <person name="Wang Z."/>
            <person name="Xia Z."/>
            <person name="Xiao L."/>
            <person name="Anderson O.D."/>
            <person name="Ouyang S."/>
            <person name="Liang Y."/>
            <person name="Zimin A.V."/>
            <person name="Pertea G."/>
            <person name="Qi P."/>
            <person name="Bennetzen J.L."/>
            <person name="Dai X."/>
            <person name="Dawson M.W."/>
            <person name="Muller H.G."/>
            <person name="Kugler K."/>
            <person name="Rivarola-Duarte L."/>
            <person name="Spannagl M."/>
            <person name="Mayer K.F.X."/>
            <person name="Lu F.H."/>
            <person name="Bevan M.W."/>
            <person name="Leroy P."/>
            <person name="Li P."/>
            <person name="You F.M."/>
            <person name="Sun Q."/>
            <person name="Liu Z."/>
            <person name="Lyons E."/>
            <person name="Wicker T."/>
            <person name="Salzberg S.L."/>
            <person name="Devos K.M."/>
            <person name="Dvorak J."/>
        </authorList>
    </citation>
    <scope>NUCLEOTIDE SEQUENCE [LARGE SCALE GENOMIC DNA]</scope>
    <source>
        <strain evidence="1">cv. AL8/78</strain>
    </source>
</reference>
<evidence type="ECO:0000313" key="2">
    <source>
        <dbReference type="Proteomes" id="UP000015105"/>
    </source>
</evidence>
<reference evidence="1" key="4">
    <citation type="submission" date="2019-03" db="UniProtKB">
        <authorList>
            <consortium name="EnsemblPlants"/>
        </authorList>
    </citation>
    <scope>IDENTIFICATION</scope>
</reference>
<reference evidence="2" key="2">
    <citation type="journal article" date="2017" name="Nat. Plants">
        <title>The Aegilops tauschii genome reveals multiple impacts of transposons.</title>
        <authorList>
            <person name="Zhao G."/>
            <person name="Zou C."/>
            <person name="Li K."/>
            <person name="Wang K."/>
            <person name="Li T."/>
            <person name="Gao L."/>
            <person name="Zhang X."/>
            <person name="Wang H."/>
            <person name="Yang Z."/>
            <person name="Liu X."/>
            <person name="Jiang W."/>
            <person name="Mao L."/>
            <person name="Kong X."/>
            <person name="Jiao Y."/>
            <person name="Jia J."/>
        </authorList>
    </citation>
    <scope>NUCLEOTIDE SEQUENCE [LARGE SCALE GENOMIC DNA]</scope>
    <source>
        <strain evidence="2">cv. AL8/78</strain>
    </source>
</reference>
<accession>A0A453ICX3</accession>
<keyword evidence="2" id="KW-1185">Reference proteome</keyword>
<organism evidence="1 2">
    <name type="scientific">Aegilops tauschii subsp. strangulata</name>
    <name type="common">Goatgrass</name>
    <dbReference type="NCBI Taxonomy" id="200361"/>
    <lineage>
        <taxon>Eukaryota</taxon>
        <taxon>Viridiplantae</taxon>
        <taxon>Streptophyta</taxon>
        <taxon>Embryophyta</taxon>
        <taxon>Tracheophyta</taxon>
        <taxon>Spermatophyta</taxon>
        <taxon>Magnoliopsida</taxon>
        <taxon>Liliopsida</taxon>
        <taxon>Poales</taxon>
        <taxon>Poaceae</taxon>
        <taxon>BOP clade</taxon>
        <taxon>Pooideae</taxon>
        <taxon>Triticodae</taxon>
        <taxon>Triticeae</taxon>
        <taxon>Triticinae</taxon>
        <taxon>Aegilops</taxon>
    </lineage>
</organism>
<protein>
    <submittedName>
        <fullName evidence="1">Uncharacterized protein</fullName>
    </submittedName>
</protein>